<evidence type="ECO:0000256" key="1">
    <source>
        <dbReference type="SAM" id="MobiDB-lite"/>
    </source>
</evidence>
<accession>A0ABT1N2T7</accession>
<organism evidence="2 3">
    <name type="scientific">Photobacterium pectinilyticum</name>
    <dbReference type="NCBI Taxonomy" id="2906793"/>
    <lineage>
        <taxon>Bacteria</taxon>
        <taxon>Pseudomonadati</taxon>
        <taxon>Pseudomonadota</taxon>
        <taxon>Gammaproteobacteria</taxon>
        <taxon>Vibrionales</taxon>
        <taxon>Vibrionaceae</taxon>
        <taxon>Photobacterium</taxon>
    </lineage>
</organism>
<feature type="compositionally biased region" description="Basic residues" evidence="1">
    <location>
        <begin position="103"/>
        <end position="116"/>
    </location>
</feature>
<name>A0ABT1N2T7_9GAMM</name>
<sequence>MDNYLFDKSIQAMLKDLSQLEVTAKDLVTDYWSEMKRNVSEIQQRPQLAVGSQDQIKSQLLKTTWIKYYPSVALVERSWGKKIEIRWRFGAYHAGKVATKTNKRFSHTKKVKRSKSKYQPGTHPIDTFSVEPECRWQLDIIEKYERKLKDIRDASFYIAQMLDNLTNLRTKMENNGTILFGGDSDKQELPDLSAQLENLALALDAAQSDPTNLNAEQQALLLNTAEPVLHDAGIDPRIKIFLEEEGT</sequence>
<feature type="region of interest" description="Disordered" evidence="1">
    <location>
        <begin position="103"/>
        <end position="124"/>
    </location>
</feature>
<dbReference type="Proteomes" id="UP001524460">
    <property type="component" value="Unassembled WGS sequence"/>
</dbReference>
<dbReference type="EMBL" id="JANEYT010000018">
    <property type="protein sequence ID" value="MCQ1058407.1"/>
    <property type="molecule type" value="Genomic_DNA"/>
</dbReference>
<dbReference type="InterPro" id="IPR045809">
    <property type="entry name" value="MobI"/>
</dbReference>
<keyword evidence="3" id="KW-1185">Reference proteome</keyword>
<comment type="caution">
    <text evidence="2">The sequence shown here is derived from an EMBL/GenBank/DDBJ whole genome shotgun (WGS) entry which is preliminary data.</text>
</comment>
<reference evidence="2 3" key="1">
    <citation type="submission" date="2022-07" db="EMBL/GenBank/DDBJ databases">
        <title>Photobacterium pectinilyticum sp. nov., a marine bacterium isolated from surface seawater of Qingdao offshore.</title>
        <authorList>
            <person name="Wang X."/>
        </authorList>
    </citation>
    <scope>NUCLEOTIDE SEQUENCE [LARGE SCALE GENOMIC DNA]</scope>
    <source>
        <strain evidence="2 3">ZSDE20</strain>
    </source>
</reference>
<evidence type="ECO:0000313" key="2">
    <source>
        <dbReference type="EMBL" id="MCQ1058407.1"/>
    </source>
</evidence>
<protein>
    <submittedName>
        <fullName evidence="2">Uncharacterized protein</fullName>
    </submittedName>
</protein>
<proteinExistence type="predicted"/>
<evidence type="ECO:0000313" key="3">
    <source>
        <dbReference type="Proteomes" id="UP001524460"/>
    </source>
</evidence>
<dbReference type="RefSeq" id="WP_255042289.1">
    <property type="nucleotide sequence ID" value="NZ_JANEYT010000018.1"/>
</dbReference>
<gene>
    <name evidence="2" type="ORF">NHN17_10085</name>
</gene>
<dbReference type="Pfam" id="PF19456">
    <property type="entry name" value="MobI"/>
    <property type="match status" value="1"/>
</dbReference>